<dbReference type="AlphaFoldDB" id="B6WXY0"/>
<reference evidence="3 4" key="2">
    <citation type="submission" date="2008-10" db="EMBL/GenBank/DDBJ databases">
        <authorList>
            <person name="Fulton L."/>
            <person name="Clifton S."/>
            <person name="Fulton B."/>
            <person name="Xu J."/>
            <person name="Minx P."/>
            <person name="Pepin K.H."/>
            <person name="Johnson M."/>
            <person name="Bhonagiri V."/>
            <person name="Nash W.E."/>
            <person name="Mardis E.R."/>
            <person name="Wilson R.K."/>
        </authorList>
    </citation>
    <scope>NUCLEOTIDE SEQUENCE [LARGE SCALE GENOMIC DNA]</scope>
    <source>
        <strain evidence="3 4">ATCC 29098</strain>
    </source>
</reference>
<organism evidence="3 4">
    <name type="scientific">Desulfovibrio piger ATCC 29098</name>
    <dbReference type="NCBI Taxonomy" id="411464"/>
    <lineage>
        <taxon>Bacteria</taxon>
        <taxon>Pseudomonadati</taxon>
        <taxon>Thermodesulfobacteriota</taxon>
        <taxon>Desulfovibrionia</taxon>
        <taxon>Desulfovibrionales</taxon>
        <taxon>Desulfovibrionaceae</taxon>
        <taxon>Desulfovibrio</taxon>
    </lineage>
</organism>
<dbReference type="InterPro" id="IPR009739">
    <property type="entry name" value="LprI-like_N"/>
</dbReference>
<dbReference type="EMBL" id="ABXU01000085">
    <property type="protein sequence ID" value="EEB32147.1"/>
    <property type="molecule type" value="Genomic_DNA"/>
</dbReference>
<evidence type="ECO:0000313" key="4">
    <source>
        <dbReference type="Proteomes" id="UP000003676"/>
    </source>
</evidence>
<feature type="chain" id="PRO_5002852338" description="Lysozyme inhibitor LprI-like N-terminal domain-containing protein" evidence="1">
    <location>
        <begin position="46"/>
        <end position="160"/>
    </location>
</feature>
<evidence type="ECO:0000259" key="2">
    <source>
        <dbReference type="Pfam" id="PF07007"/>
    </source>
</evidence>
<feature type="signal peptide" evidence="1">
    <location>
        <begin position="1"/>
        <end position="45"/>
    </location>
</feature>
<name>B6WXY0_9BACT</name>
<proteinExistence type="predicted"/>
<protein>
    <recommendedName>
        <fullName evidence="2">Lysozyme inhibitor LprI-like N-terminal domain-containing protein</fullName>
    </recommendedName>
</protein>
<dbReference type="HOGENOM" id="CLU_128596_8_2_7"/>
<dbReference type="eggNOG" id="COG3755">
    <property type="taxonomic scope" value="Bacteria"/>
</dbReference>
<dbReference type="Gene3D" id="1.20.1270.180">
    <property type="match status" value="1"/>
</dbReference>
<reference evidence="3 4" key="1">
    <citation type="submission" date="2008-10" db="EMBL/GenBank/DDBJ databases">
        <title>Draft genome sequence of Desulvovibrio piger (ATCC 29098).</title>
        <authorList>
            <person name="Sudarsanam P."/>
            <person name="Ley R."/>
            <person name="Guruge J."/>
            <person name="Turnbaugh P.J."/>
            <person name="Mahowald M."/>
            <person name="Liep D."/>
            <person name="Gordon J."/>
        </authorList>
    </citation>
    <scope>NUCLEOTIDE SEQUENCE [LARGE SCALE GENOMIC DNA]</scope>
    <source>
        <strain evidence="3 4">ATCC 29098</strain>
    </source>
</reference>
<accession>B6WXY0</accession>
<dbReference type="Pfam" id="PF07007">
    <property type="entry name" value="LprI"/>
    <property type="match status" value="1"/>
</dbReference>
<evidence type="ECO:0000313" key="3">
    <source>
        <dbReference type="EMBL" id="EEB32147.1"/>
    </source>
</evidence>
<gene>
    <name evidence="3" type="ORF">DESPIG_02960</name>
</gene>
<sequence>MPQAIAPAAEAVYADGKHHGRSSMPQLRLLLCCLALLFLAAPAMAEEDELAPGFDRCMEQSGGVTMEMMGCFQHAYDYWDARLNANYKKARQACQNSSDPKGWSDKLLKGQRAWVQYKELFADLVQLPNEGGSMARLSAMSFLTGETRKQALLLEQLAIE</sequence>
<feature type="domain" description="Lysozyme inhibitor LprI-like N-terminal" evidence="2">
    <location>
        <begin position="57"/>
        <end position="151"/>
    </location>
</feature>
<comment type="caution">
    <text evidence="3">The sequence shown here is derived from an EMBL/GenBank/DDBJ whole genome shotgun (WGS) entry which is preliminary data.</text>
</comment>
<keyword evidence="1" id="KW-0732">Signal</keyword>
<evidence type="ECO:0000256" key="1">
    <source>
        <dbReference type="SAM" id="SignalP"/>
    </source>
</evidence>
<dbReference type="Proteomes" id="UP000003676">
    <property type="component" value="Unassembled WGS sequence"/>
</dbReference>